<organism evidence="2 3">
    <name type="scientific">Aquisphaera giovannonii</name>
    <dbReference type="NCBI Taxonomy" id="406548"/>
    <lineage>
        <taxon>Bacteria</taxon>
        <taxon>Pseudomonadati</taxon>
        <taxon>Planctomycetota</taxon>
        <taxon>Planctomycetia</taxon>
        <taxon>Isosphaerales</taxon>
        <taxon>Isosphaeraceae</taxon>
        <taxon>Aquisphaera</taxon>
    </lineage>
</organism>
<dbReference type="EMBL" id="CP042997">
    <property type="protein sequence ID" value="QEH37871.1"/>
    <property type="molecule type" value="Genomic_DNA"/>
</dbReference>
<dbReference type="PANTHER" id="PTHR35889:SF3">
    <property type="entry name" value="F-BOX DOMAIN-CONTAINING PROTEIN"/>
    <property type="match status" value="1"/>
</dbReference>
<dbReference type="RefSeq" id="WP_148597376.1">
    <property type="nucleotide sequence ID" value="NZ_CP042997.1"/>
</dbReference>
<dbReference type="SMART" id="SM00635">
    <property type="entry name" value="BID_2"/>
    <property type="match status" value="1"/>
</dbReference>
<dbReference type="InterPro" id="IPR011444">
    <property type="entry name" value="DUF1549"/>
</dbReference>
<dbReference type="Proteomes" id="UP000324233">
    <property type="component" value="Chromosome"/>
</dbReference>
<dbReference type="PANTHER" id="PTHR35889">
    <property type="entry name" value="CYCLOINULO-OLIGOSACCHARIDE FRUCTANOTRANSFERASE-RELATED"/>
    <property type="match status" value="1"/>
</dbReference>
<dbReference type="KEGG" id="agv:OJF2_64630"/>
<evidence type="ECO:0000313" key="2">
    <source>
        <dbReference type="EMBL" id="QEH37871.1"/>
    </source>
</evidence>
<evidence type="ECO:0000259" key="1">
    <source>
        <dbReference type="SMART" id="SM00635"/>
    </source>
</evidence>
<dbReference type="Gene3D" id="2.60.40.1080">
    <property type="match status" value="2"/>
</dbReference>
<dbReference type="Pfam" id="PF07583">
    <property type="entry name" value="PSCyt2"/>
    <property type="match status" value="1"/>
</dbReference>
<proteinExistence type="predicted"/>
<dbReference type="SUPFAM" id="SSF49373">
    <property type="entry name" value="Invasin/intimin cell-adhesion fragments"/>
    <property type="match status" value="1"/>
</dbReference>
<reference evidence="2 3" key="1">
    <citation type="submission" date="2019-08" db="EMBL/GenBank/DDBJ databases">
        <title>Deep-cultivation of Planctomycetes and their phenomic and genomic characterization uncovers novel biology.</title>
        <authorList>
            <person name="Wiegand S."/>
            <person name="Jogler M."/>
            <person name="Boedeker C."/>
            <person name="Pinto D."/>
            <person name="Vollmers J."/>
            <person name="Rivas-Marin E."/>
            <person name="Kohn T."/>
            <person name="Peeters S.H."/>
            <person name="Heuer A."/>
            <person name="Rast P."/>
            <person name="Oberbeckmann S."/>
            <person name="Bunk B."/>
            <person name="Jeske O."/>
            <person name="Meyerdierks A."/>
            <person name="Storesund J.E."/>
            <person name="Kallscheuer N."/>
            <person name="Luecker S."/>
            <person name="Lage O.M."/>
            <person name="Pohl T."/>
            <person name="Merkel B.J."/>
            <person name="Hornburger P."/>
            <person name="Mueller R.-W."/>
            <person name="Bruemmer F."/>
            <person name="Labrenz M."/>
            <person name="Spormann A.M."/>
            <person name="Op den Camp H."/>
            <person name="Overmann J."/>
            <person name="Amann R."/>
            <person name="Jetten M.S.M."/>
            <person name="Mascher T."/>
            <person name="Medema M.H."/>
            <person name="Devos D.P."/>
            <person name="Kaster A.-K."/>
            <person name="Ovreas L."/>
            <person name="Rohde M."/>
            <person name="Galperin M.Y."/>
            <person name="Jogler C."/>
        </authorList>
    </citation>
    <scope>NUCLEOTIDE SEQUENCE [LARGE SCALE GENOMIC DNA]</scope>
    <source>
        <strain evidence="2 3">OJF2</strain>
    </source>
</reference>
<evidence type="ECO:0000313" key="3">
    <source>
        <dbReference type="Proteomes" id="UP000324233"/>
    </source>
</evidence>
<dbReference type="InterPro" id="IPR022655">
    <property type="entry name" value="DUF1553"/>
</dbReference>
<gene>
    <name evidence="2" type="ORF">OJF2_64630</name>
</gene>
<dbReference type="Pfam" id="PF07587">
    <property type="entry name" value="PSD1"/>
    <property type="match status" value="1"/>
</dbReference>
<keyword evidence="3" id="KW-1185">Reference proteome</keyword>
<feature type="domain" description="BIG2" evidence="1">
    <location>
        <begin position="38"/>
        <end position="120"/>
    </location>
</feature>
<dbReference type="OrthoDB" id="289126at2"/>
<dbReference type="InterPro" id="IPR003343">
    <property type="entry name" value="Big_2"/>
</dbReference>
<name>A0A5B9WD51_9BACT</name>
<dbReference type="InterPro" id="IPR008964">
    <property type="entry name" value="Invasin/intimin_cell_adhesion"/>
</dbReference>
<sequence>MRSRRGEGLVAGPAAWWIAGSLLIPALAGGAAPGRPSGPSTVVMEPVVAPLVGRHASAQMILTEGRPDGSSRDLTREASWTSLDPTVAAVSPRGLVSPRGNGKATIVARAGSSEVRGVVAVRGMDAPAPVSFRRDVIPAFSQAGCNTGSCHGTPTGKGGFRLSLRGYLPDEDFLTLTREASGRRINATAPDDSLLLRKPLGEIPHEGGLRFDRRSEGFELVRAWIAEGAHDVAASPAPAKLEIVPGPRVLVEPADSQQIAVRLRHDDGSVRDVTTLCYFDSSNAAIAEVNPEGLVRFRARGEVAIIAHYLSLVANVRLTHLVRMPGFAAAPVAEDDVVDHAVFSKLNRMQIPPSPPCTDGEFLRRAYLDVIGVLPTPAELDEFLRDGGDASAGAGSDRDARSLARRERVVDALLRRPEFHDFWALKLADVLRSNGRLIKPKGALAYHRWIRAALERDMPMDEFARALLTTNGSTYAQPAANYYRTCREPEAAVEATAQLFMGVRIGCAKCHNHPFERWTQDDYYGFAAFFSQVGRKKGNQPEEEVIFSTQAGEVRQPRTGRVMKPKALGGPVLDGAGPDRRVRLASWLTGAENPFFARCLVNRVWYHLMGRGIVEPVDDFRDSNPPSNDELLDGLARRFVHDGYSLKRLIRTIVLSRTYALSSGSTPGNADDEVYFSHAATRMLPAEVLLDAISAVTGTATTFEGLPRGSRAAQIPDGKLDNPFLKTFGRPARELTCECERECDPNLSEALQLIGGATVNGKLHDDHGRVAGLAASGLPPEDIARQLYRAALTREPSPGELEAAVRHLRSGADLRPSIEDLGWALINSKEFLFRH</sequence>
<accession>A0A5B9WD51</accession>
<protein>
    <submittedName>
        <fullName evidence="2">Bacterial Ig-like domain (Group 2)</fullName>
    </submittedName>
</protein>
<dbReference type="AlphaFoldDB" id="A0A5B9WD51"/>